<dbReference type="Proteomes" id="UP000886998">
    <property type="component" value="Unassembled WGS sequence"/>
</dbReference>
<feature type="region of interest" description="Disordered" evidence="1">
    <location>
        <begin position="98"/>
        <end position="119"/>
    </location>
</feature>
<dbReference type="AlphaFoldDB" id="A0A8X6YS54"/>
<evidence type="ECO:0000256" key="1">
    <source>
        <dbReference type="SAM" id="MobiDB-lite"/>
    </source>
</evidence>
<evidence type="ECO:0000313" key="3">
    <source>
        <dbReference type="Proteomes" id="UP000886998"/>
    </source>
</evidence>
<protein>
    <submittedName>
        <fullName evidence="2">Uncharacterized protein</fullName>
    </submittedName>
</protein>
<keyword evidence="3" id="KW-1185">Reference proteome</keyword>
<gene>
    <name evidence="2" type="ORF">TNIN_142941</name>
</gene>
<feature type="compositionally biased region" description="Acidic residues" evidence="1">
    <location>
        <begin position="107"/>
        <end position="119"/>
    </location>
</feature>
<comment type="caution">
    <text evidence="2">The sequence shown here is derived from an EMBL/GenBank/DDBJ whole genome shotgun (WGS) entry which is preliminary data.</text>
</comment>
<dbReference type="EMBL" id="BMAV01020916">
    <property type="protein sequence ID" value="GFY74729.1"/>
    <property type="molecule type" value="Genomic_DNA"/>
</dbReference>
<reference evidence="2" key="1">
    <citation type="submission" date="2020-08" db="EMBL/GenBank/DDBJ databases">
        <title>Multicomponent nature underlies the extraordinary mechanical properties of spider dragline silk.</title>
        <authorList>
            <person name="Kono N."/>
            <person name="Nakamura H."/>
            <person name="Mori M."/>
            <person name="Yoshida Y."/>
            <person name="Ohtoshi R."/>
            <person name="Malay A.D."/>
            <person name="Moran D.A.P."/>
            <person name="Tomita M."/>
            <person name="Numata K."/>
            <person name="Arakawa K."/>
        </authorList>
    </citation>
    <scope>NUCLEOTIDE SEQUENCE</scope>
</reference>
<sequence length="119" mass="13502">MCAFIAPIETIDEETITPRETGEFLLIAYPTAFVNSGKTPRQLGETIDEETITPPDTREVLLSVYPTAFVDSGMSPEQLGVEFFLEYEFLQKFQRRTTGSRMSPELMEVEPSVEDEFKP</sequence>
<evidence type="ECO:0000313" key="2">
    <source>
        <dbReference type="EMBL" id="GFY74729.1"/>
    </source>
</evidence>
<organism evidence="2 3">
    <name type="scientific">Trichonephila inaurata madagascariensis</name>
    <dbReference type="NCBI Taxonomy" id="2747483"/>
    <lineage>
        <taxon>Eukaryota</taxon>
        <taxon>Metazoa</taxon>
        <taxon>Ecdysozoa</taxon>
        <taxon>Arthropoda</taxon>
        <taxon>Chelicerata</taxon>
        <taxon>Arachnida</taxon>
        <taxon>Araneae</taxon>
        <taxon>Araneomorphae</taxon>
        <taxon>Entelegynae</taxon>
        <taxon>Araneoidea</taxon>
        <taxon>Nephilidae</taxon>
        <taxon>Trichonephila</taxon>
        <taxon>Trichonephila inaurata</taxon>
    </lineage>
</organism>
<accession>A0A8X6YS54</accession>
<proteinExistence type="predicted"/>
<name>A0A8X6YS54_9ARAC</name>